<sequence length="118" mass="11556">MAFTSAVKNAMLDLIDESGGTVPISTISLHTADPGSAGTSEVVGGSYARQSVTWGAAASGVKSNSADLVFNVPAGTTVTHVGGWDGSTFRGGGALTASQAFATAGTYTIGAGDLDATI</sequence>
<gene>
    <name evidence="1" type="ORF">ACFQ11_18140</name>
</gene>
<reference evidence="2" key="1">
    <citation type="journal article" date="2019" name="Int. J. Syst. Evol. Microbiol.">
        <title>The Global Catalogue of Microorganisms (GCM) 10K type strain sequencing project: providing services to taxonomists for standard genome sequencing and annotation.</title>
        <authorList>
            <consortium name="The Broad Institute Genomics Platform"/>
            <consortium name="The Broad Institute Genome Sequencing Center for Infectious Disease"/>
            <person name="Wu L."/>
            <person name="Ma J."/>
        </authorList>
    </citation>
    <scope>NUCLEOTIDE SEQUENCE [LARGE SCALE GENOMIC DNA]</scope>
    <source>
        <strain evidence="2">JCM 31202</strain>
    </source>
</reference>
<dbReference type="Proteomes" id="UP001596972">
    <property type="component" value="Unassembled WGS sequence"/>
</dbReference>
<dbReference type="RefSeq" id="WP_378299991.1">
    <property type="nucleotide sequence ID" value="NZ_JBHTJA010000034.1"/>
</dbReference>
<proteinExistence type="predicted"/>
<evidence type="ECO:0000313" key="2">
    <source>
        <dbReference type="Proteomes" id="UP001596972"/>
    </source>
</evidence>
<keyword evidence="2" id="KW-1185">Reference proteome</keyword>
<dbReference type="Pfam" id="PF23140">
    <property type="entry name" value="Gp80"/>
    <property type="match status" value="1"/>
</dbReference>
<dbReference type="EMBL" id="JBHTJA010000034">
    <property type="protein sequence ID" value="MFD0902324.1"/>
    <property type="molecule type" value="Genomic_DNA"/>
</dbReference>
<accession>A0ABW3EUS5</accession>
<organism evidence="1 2">
    <name type="scientific">Actinomadura sediminis</name>
    <dbReference type="NCBI Taxonomy" id="1038904"/>
    <lineage>
        <taxon>Bacteria</taxon>
        <taxon>Bacillati</taxon>
        <taxon>Actinomycetota</taxon>
        <taxon>Actinomycetes</taxon>
        <taxon>Streptosporangiales</taxon>
        <taxon>Thermomonosporaceae</taxon>
        <taxon>Actinomadura</taxon>
    </lineage>
</organism>
<evidence type="ECO:0000313" key="1">
    <source>
        <dbReference type="EMBL" id="MFD0902324.1"/>
    </source>
</evidence>
<evidence type="ECO:0008006" key="3">
    <source>
        <dbReference type="Google" id="ProtNLM"/>
    </source>
</evidence>
<dbReference type="InterPro" id="IPR056908">
    <property type="entry name" value="Gp80-like"/>
</dbReference>
<name>A0ABW3EUS5_9ACTN</name>
<comment type="caution">
    <text evidence="1">The sequence shown here is derived from an EMBL/GenBank/DDBJ whole genome shotgun (WGS) entry which is preliminary data.</text>
</comment>
<protein>
    <recommendedName>
        <fullName evidence="3">Head decoration protein</fullName>
    </recommendedName>
</protein>